<sequence>MNTDSQEHHDNIRVLQYELYHMSISALASEVAGGGSSQHSPILLNPLQASHGDEPPPLCSCGLDVCACHTLSEAGHMTTRTLRPRSPLPVCSCHNQEVAVTCPKWLPMAQLILRQIRNEVRFTTTLSVIMLVIQQLQSSTPYGAIPSEVQVRVRQMIDLSEAEYRLGVCWLLEESHVMSPLDDGRLMLVMQRDVSNIYTGGKVYGRVTSVEGPLPHANQAQAAR</sequence>
<keyword evidence="2" id="KW-1185">Reference proteome</keyword>
<comment type="caution">
    <text evidence="1">The sequence shown here is derived from an EMBL/GenBank/DDBJ whole genome shotgun (WGS) entry which is preliminary data.</text>
</comment>
<dbReference type="RefSeq" id="XP_041292705.1">
    <property type="nucleotide sequence ID" value="XM_041433696.1"/>
</dbReference>
<accession>A0A9P7JTY4</accession>
<protein>
    <submittedName>
        <fullName evidence="1">Uncharacterized protein</fullName>
    </submittedName>
</protein>
<gene>
    <name evidence="1" type="ORF">F5147DRAFT_652909</name>
</gene>
<reference evidence="1" key="1">
    <citation type="journal article" date="2020" name="New Phytol.">
        <title>Comparative genomics reveals dynamic genome evolution in host specialist ectomycorrhizal fungi.</title>
        <authorList>
            <person name="Lofgren L.A."/>
            <person name="Nguyen N.H."/>
            <person name="Vilgalys R."/>
            <person name="Ruytinx J."/>
            <person name="Liao H.L."/>
            <person name="Branco S."/>
            <person name="Kuo A."/>
            <person name="LaButti K."/>
            <person name="Lipzen A."/>
            <person name="Andreopoulos W."/>
            <person name="Pangilinan J."/>
            <person name="Riley R."/>
            <person name="Hundley H."/>
            <person name="Na H."/>
            <person name="Barry K."/>
            <person name="Grigoriev I.V."/>
            <person name="Stajich J.E."/>
            <person name="Kennedy P.G."/>
        </authorList>
    </citation>
    <scope>NUCLEOTIDE SEQUENCE</scope>
    <source>
        <strain evidence="1">FC423</strain>
    </source>
</reference>
<dbReference type="EMBL" id="JABBWM010000028">
    <property type="protein sequence ID" value="KAG2108186.1"/>
    <property type="molecule type" value="Genomic_DNA"/>
</dbReference>
<dbReference type="OrthoDB" id="2688756at2759"/>
<dbReference type="GeneID" id="64695955"/>
<proteinExistence type="predicted"/>
<organism evidence="1 2">
    <name type="scientific">Suillus discolor</name>
    <dbReference type="NCBI Taxonomy" id="1912936"/>
    <lineage>
        <taxon>Eukaryota</taxon>
        <taxon>Fungi</taxon>
        <taxon>Dikarya</taxon>
        <taxon>Basidiomycota</taxon>
        <taxon>Agaricomycotina</taxon>
        <taxon>Agaricomycetes</taxon>
        <taxon>Agaricomycetidae</taxon>
        <taxon>Boletales</taxon>
        <taxon>Suillineae</taxon>
        <taxon>Suillaceae</taxon>
        <taxon>Suillus</taxon>
    </lineage>
</organism>
<evidence type="ECO:0000313" key="2">
    <source>
        <dbReference type="Proteomes" id="UP000823399"/>
    </source>
</evidence>
<dbReference type="Proteomes" id="UP000823399">
    <property type="component" value="Unassembled WGS sequence"/>
</dbReference>
<name>A0A9P7JTY4_9AGAM</name>
<evidence type="ECO:0000313" key="1">
    <source>
        <dbReference type="EMBL" id="KAG2108186.1"/>
    </source>
</evidence>
<dbReference type="AlphaFoldDB" id="A0A9P7JTY4"/>